<accession>A0AA37QB29</accession>
<organism evidence="1 2">
    <name type="scientific">Roseisolibacter agri</name>
    <dbReference type="NCBI Taxonomy" id="2014610"/>
    <lineage>
        <taxon>Bacteria</taxon>
        <taxon>Pseudomonadati</taxon>
        <taxon>Gemmatimonadota</taxon>
        <taxon>Gemmatimonadia</taxon>
        <taxon>Gemmatimonadales</taxon>
        <taxon>Gemmatimonadaceae</taxon>
        <taxon>Roseisolibacter</taxon>
    </lineage>
</organism>
<evidence type="ECO:0000313" key="2">
    <source>
        <dbReference type="Proteomes" id="UP001161325"/>
    </source>
</evidence>
<name>A0AA37QB29_9BACT</name>
<dbReference type="EMBL" id="BRXS01000004">
    <property type="protein sequence ID" value="GLC26416.1"/>
    <property type="molecule type" value="Genomic_DNA"/>
</dbReference>
<comment type="caution">
    <text evidence="1">The sequence shown here is derived from an EMBL/GenBank/DDBJ whole genome shotgun (WGS) entry which is preliminary data.</text>
</comment>
<dbReference type="InterPro" id="IPR026406">
    <property type="entry name" value="Ver/Plancto_CHP"/>
</dbReference>
<gene>
    <name evidence="1" type="ORF">rosag_29290</name>
</gene>
<keyword evidence="2" id="KW-1185">Reference proteome</keyword>
<protein>
    <submittedName>
        <fullName evidence="1">Uncharacterized protein</fullName>
    </submittedName>
</protein>
<dbReference type="Proteomes" id="UP001161325">
    <property type="component" value="Unassembled WGS sequence"/>
</dbReference>
<evidence type="ECO:0000313" key="1">
    <source>
        <dbReference type="EMBL" id="GLC26416.1"/>
    </source>
</evidence>
<reference evidence="1" key="1">
    <citation type="submission" date="2022-08" db="EMBL/GenBank/DDBJ databases">
        <title>Draft genome sequencing of Roseisolibacter agri AW1220.</title>
        <authorList>
            <person name="Tobiishi Y."/>
            <person name="Tonouchi A."/>
        </authorList>
    </citation>
    <scope>NUCLEOTIDE SEQUENCE</scope>
    <source>
        <strain evidence="1">AW1220</strain>
    </source>
</reference>
<proteinExistence type="predicted"/>
<sequence length="125" mass="14355">MAFRDGIMDQIRLREPRFHERGFLFVLSALEHCQKTLTERRHITGAELARACRDLALERYGVLARLVLDHWGIRSTDDIGDIVFALVDLGLLISQPNDSRDDFAGVFDFDTAFERDYPWNCALLG</sequence>
<dbReference type="AlphaFoldDB" id="A0AA37QB29"/>
<dbReference type="NCBIfam" id="TIGR04138">
    <property type="entry name" value="Plancto_Ver_chp"/>
    <property type="match status" value="1"/>
</dbReference>